<dbReference type="Proteomes" id="UP000006727">
    <property type="component" value="Chromosome 19"/>
</dbReference>
<evidence type="ECO:0000313" key="4">
    <source>
        <dbReference type="Proteomes" id="UP000006727"/>
    </source>
</evidence>
<keyword evidence="4" id="KW-1185">Reference proteome</keyword>
<reference evidence="2 4" key="1">
    <citation type="journal article" date="2008" name="Science">
        <title>The Physcomitrella genome reveals evolutionary insights into the conquest of land by plants.</title>
        <authorList>
            <person name="Rensing S."/>
            <person name="Lang D."/>
            <person name="Zimmer A."/>
            <person name="Terry A."/>
            <person name="Salamov A."/>
            <person name="Shapiro H."/>
            <person name="Nishiyama T."/>
            <person name="Perroud P.-F."/>
            <person name="Lindquist E."/>
            <person name="Kamisugi Y."/>
            <person name="Tanahashi T."/>
            <person name="Sakakibara K."/>
            <person name="Fujita T."/>
            <person name="Oishi K."/>
            <person name="Shin-I T."/>
            <person name="Kuroki Y."/>
            <person name="Toyoda A."/>
            <person name="Suzuki Y."/>
            <person name="Hashimoto A."/>
            <person name="Yamaguchi K."/>
            <person name="Sugano A."/>
            <person name="Kohara Y."/>
            <person name="Fujiyama A."/>
            <person name="Anterola A."/>
            <person name="Aoki S."/>
            <person name="Ashton N."/>
            <person name="Barbazuk W.B."/>
            <person name="Barker E."/>
            <person name="Bennetzen J."/>
            <person name="Bezanilla M."/>
            <person name="Blankenship R."/>
            <person name="Cho S.H."/>
            <person name="Dutcher S."/>
            <person name="Estelle M."/>
            <person name="Fawcett J.A."/>
            <person name="Gundlach H."/>
            <person name="Hanada K."/>
            <person name="Heyl A."/>
            <person name="Hicks K.A."/>
            <person name="Hugh J."/>
            <person name="Lohr M."/>
            <person name="Mayer K."/>
            <person name="Melkozernov A."/>
            <person name="Murata T."/>
            <person name="Nelson D."/>
            <person name="Pils B."/>
            <person name="Prigge M."/>
            <person name="Reiss B."/>
            <person name="Renner T."/>
            <person name="Rombauts S."/>
            <person name="Rushton P."/>
            <person name="Sanderfoot A."/>
            <person name="Schween G."/>
            <person name="Shiu S.-H."/>
            <person name="Stueber K."/>
            <person name="Theodoulou F.L."/>
            <person name="Tu H."/>
            <person name="Van de Peer Y."/>
            <person name="Verrier P.J."/>
            <person name="Waters E."/>
            <person name="Wood A."/>
            <person name="Yang L."/>
            <person name="Cove D."/>
            <person name="Cuming A."/>
            <person name="Hasebe M."/>
            <person name="Lucas S."/>
            <person name="Mishler D.B."/>
            <person name="Reski R."/>
            <person name="Grigoriev I."/>
            <person name="Quatrano R.S."/>
            <person name="Boore J.L."/>
        </authorList>
    </citation>
    <scope>NUCLEOTIDE SEQUENCE [LARGE SCALE GENOMIC DNA]</scope>
    <source>
        <strain evidence="3 4">cv. Gransden 2004</strain>
    </source>
</reference>
<accession>A0A2K1IYI3</accession>
<protein>
    <submittedName>
        <fullName evidence="2 3">Uncharacterized protein</fullName>
    </submittedName>
</protein>
<dbReference type="AlphaFoldDB" id="A0A2K1IYI3"/>
<dbReference type="Gramene" id="Pp3c19_15200V3.1">
    <property type="protein sequence ID" value="Pp3c19_15200V3.1"/>
    <property type="gene ID" value="Pp3c19_15200"/>
</dbReference>
<dbReference type="InParanoid" id="A0A2K1IYI3"/>
<evidence type="ECO:0000313" key="2">
    <source>
        <dbReference type="EMBL" id="PNR34339.1"/>
    </source>
</evidence>
<organism evidence="2">
    <name type="scientific">Physcomitrium patens</name>
    <name type="common">Spreading-leaved earth moss</name>
    <name type="synonym">Physcomitrella patens</name>
    <dbReference type="NCBI Taxonomy" id="3218"/>
    <lineage>
        <taxon>Eukaryota</taxon>
        <taxon>Viridiplantae</taxon>
        <taxon>Streptophyta</taxon>
        <taxon>Embryophyta</taxon>
        <taxon>Bryophyta</taxon>
        <taxon>Bryophytina</taxon>
        <taxon>Bryopsida</taxon>
        <taxon>Funariidae</taxon>
        <taxon>Funariales</taxon>
        <taxon>Funariaceae</taxon>
        <taxon>Physcomitrium</taxon>
    </lineage>
</organism>
<reference evidence="3" key="3">
    <citation type="submission" date="2020-12" db="UniProtKB">
        <authorList>
            <consortium name="EnsemblPlants"/>
        </authorList>
    </citation>
    <scope>IDENTIFICATION</scope>
</reference>
<gene>
    <name evidence="2" type="ORF">PHYPA_024156</name>
</gene>
<name>A0A2K1IYI3_PHYPA</name>
<dbReference type="PaxDb" id="3218-PP1S20_160V6.1"/>
<evidence type="ECO:0000256" key="1">
    <source>
        <dbReference type="SAM" id="MobiDB-lite"/>
    </source>
</evidence>
<sequence>MDGELGGKAMRVSRAQAWNPCGDSPKTHTEREKENEKEIGVAQDRHLNGLGSQKLKRS</sequence>
<feature type="region of interest" description="Disordered" evidence="1">
    <location>
        <begin position="1"/>
        <end position="58"/>
    </location>
</feature>
<dbReference type="EnsemblPlants" id="Pp3c19_15200V3.1">
    <property type="protein sequence ID" value="Pp3c19_15200V3.1"/>
    <property type="gene ID" value="Pp3c19_15200"/>
</dbReference>
<dbReference type="EMBL" id="ABEU02000019">
    <property type="protein sequence ID" value="PNR34339.1"/>
    <property type="molecule type" value="Genomic_DNA"/>
</dbReference>
<evidence type="ECO:0000313" key="3">
    <source>
        <dbReference type="EnsemblPlants" id="Pp3c19_15200V3.1"/>
    </source>
</evidence>
<reference evidence="2 4" key="2">
    <citation type="journal article" date="2018" name="Plant J.">
        <title>The Physcomitrella patens chromosome-scale assembly reveals moss genome structure and evolution.</title>
        <authorList>
            <person name="Lang D."/>
            <person name="Ullrich K.K."/>
            <person name="Murat F."/>
            <person name="Fuchs J."/>
            <person name="Jenkins J."/>
            <person name="Haas F.B."/>
            <person name="Piednoel M."/>
            <person name="Gundlach H."/>
            <person name="Van Bel M."/>
            <person name="Meyberg R."/>
            <person name="Vives C."/>
            <person name="Morata J."/>
            <person name="Symeonidi A."/>
            <person name="Hiss M."/>
            <person name="Muchero W."/>
            <person name="Kamisugi Y."/>
            <person name="Saleh O."/>
            <person name="Blanc G."/>
            <person name="Decker E.L."/>
            <person name="van Gessel N."/>
            <person name="Grimwood J."/>
            <person name="Hayes R.D."/>
            <person name="Graham S.W."/>
            <person name="Gunter L.E."/>
            <person name="McDaniel S.F."/>
            <person name="Hoernstein S.N.W."/>
            <person name="Larsson A."/>
            <person name="Li F.W."/>
            <person name="Perroud P.F."/>
            <person name="Phillips J."/>
            <person name="Ranjan P."/>
            <person name="Rokshar D.S."/>
            <person name="Rothfels C.J."/>
            <person name="Schneider L."/>
            <person name="Shu S."/>
            <person name="Stevenson D.W."/>
            <person name="Thummler F."/>
            <person name="Tillich M."/>
            <person name="Villarreal Aguilar J.C."/>
            <person name="Widiez T."/>
            <person name="Wong G.K."/>
            <person name="Wymore A."/>
            <person name="Zhang Y."/>
            <person name="Zimmer A.D."/>
            <person name="Quatrano R.S."/>
            <person name="Mayer K.F.X."/>
            <person name="Goodstein D."/>
            <person name="Casacuberta J.M."/>
            <person name="Vandepoele K."/>
            <person name="Reski R."/>
            <person name="Cuming A.C."/>
            <person name="Tuskan G.A."/>
            <person name="Maumus F."/>
            <person name="Salse J."/>
            <person name="Schmutz J."/>
            <person name="Rensing S.A."/>
        </authorList>
    </citation>
    <scope>NUCLEOTIDE SEQUENCE [LARGE SCALE GENOMIC DNA]</scope>
    <source>
        <strain evidence="3 4">cv. Gransden 2004</strain>
    </source>
</reference>
<feature type="compositionally biased region" description="Basic and acidic residues" evidence="1">
    <location>
        <begin position="25"/>
        <end position="47"/>
    </location>
</feature>
<proteinExistence type="predicted"/>